<evidence type="ECO:0000256" key="1">
    <source>
        <dbReference type="SAM" id="MobiDB-lite"/>
    </source>
</evidence>
<keyword evidence="5" id="KW-1185">Reference proteome</keyword>
<feature type="region of interest" description="Disordered" evidence="1">
    <location>
        <begin position="4043"/>
        <end position="4091"/>
    </location>
</feature>
<feature type="compositionally biased region" description="Polar residues" evidence="1">
    <location>
        <begin position="4044"/>
        <end position="4053"/>
    </location>
</feature>
<feature type="compositionally biased region" description="Low complexity" evidence="1">
    <location>
        <begin position="4562"/>
        <end position="4575"/>
    </location>
</feature>
<dbReference type="InterPro" id="IPR057589">
    <property type="entry name" value="GT_PLOD"/>
</dbReference>
<feature type="region of interest" description="Disordered" evidence="1">
    <location>
        <begin position="4692"/>
        <end position="4722"/>
    </location>
</feature>
<dbReference type="InterPro" id="IPR008271">
    <property type="entry name" value="Ser/Thr_kinase_AS"/>
</dbReference>
<feature type="transmembrane region" description="Helical" evidence="2">
    <location>
        <begin position="5553"/>
        <end position="5573"/>
    </location>
</feature>
<dbReference type="OrthoDB" id="421972at2759"/>
<protein>
    <recommendedName>
        <fullName evidence="3">Protein kinase domain-containing protein</fullName>
    </recommendedName>
</protein>
<dbReference type="InterPro" id="IPR000719">
    <property type="entry name" value="Prot_kinase_dom"/>
</dbReference>
<dbReference type="GO" id="GO:0008289">
    <property type="term" value="F:lipid binding"/>
    <property type="evidence" value="ECO:0007669"/>
    <property type="project" value="InterPro"/>
</dbReference>
<feature type="transmembrane region" description="Helical" evidence="2">
    <location>
        <begin position="3025"/>
        <end position="3047"/>
    </location>
</feature>
<dbReference type="InterPro" id="IPR006626">
    <property type="entry name" value="PbH1"/>
</dbReference>
<dbReference type="SUPFAM" id="SSF55394">
    <property type="entry name" value="Bactericidal permeability-increasing protein, BPI"/>
    <property type="match status" value="1"/>
</dbReference>
<evidence type="ECO:0000256" key="2">
    <source>
        <dbReference type="SAM" id="Phobius"/>
    </source>
</evidence>
<dbReference type="PANTHER" id="PTHR11319:SF35">
    <property type="entry name" value="OUTER MEMBRANE PROTEIN PMPC-RELATED"/>
    <property type="match status" value="1"/>
</dbReference>
<proteinExistence type="predicted"/>
<feature type="transmembrane region" description="Helical" evidence="2">
    <location>
        <begin position="2958"/>
        <end position="2982"/>
    </location>
</feature>
<dbReference type="PANTHER" id="PTHR11319">
    <property type="entry name" value="G PROTEIN-COUPLED RECEPTOR-RELATED"/>
    <property type="match status" value="1"/>
</dbReference>
<keyword evidence="2" id="KW-0472">Membrane</keyword>
<keyword evidence="2" id="KW-1133">Transmembrane helix</keyword>
<dbReference type="SUPFAM" id="SSF56112">
    <property type="entry name" value="Protein kinase-like (PK-like)"/>
    <property type="match status" value="1"/>
</dbReference>
<sequence length="6253" mass="687663">MTPWPQASPAEATGAFDAQKVKLEAWLSRLWQSEMIVQWCLPEKLRQLEADFERRRDEKTQQLALDMERRSRTDAERQASAVDTLIPIARIWDRMPGEANLTFNYREVEEKLKMRTRLEKEVEEKLRPSAAAFEREARAKLEREAEDKVRSLLPDIEKTVQVRLTLPDVERRLRAELEEETRGRLSADRGRIEEEVRATMQKQAEEKFRSMLPELEKEARARLEKQAEDAAASALPEMERLAREKLSVEAEEKVRATTAASIEKEVRDRLRREAEERIKAEVPEMEREAREQLDTNKAMALLASLMTRCPVRTCSHCRPSPSASRTRCSALALPAAEQQAQLQQMEKDHQEKLRQLELDFERRFSERTQQLTAELERKSRTEAERQVEEKTKSFREQLEKEKPPGLMGPDEVAQLVVQCPSAKAEERVRSSIPEIERAAKEKLEKEAEAKVRASLPELESRLREDLREKPDADAVKDLSSDRVQIEEVARKRLEQEAEEKARREFPDMERTAREKLQKQAEDAAAAALTDLEQKARDKVTAEVEEKVRATAASIEAEIRERLKKETEDRLKVELPAVEQEVRERMRKEEKLERDAESKVRLTLPDVERRLRAELEEETRGRLSADRGREEEVRATMQMQAEEKFRSMLPELEKEARARLEKQAEDAAASTLPEMERLAREKLSVEAEGVSDQEKVRATTAASIEKEVRDRLRREAEERIKAEVPVPRRSGDGFLDFSHGPMSLPRPQLQPLPCHCQSDLLQRLGSIAAGVGGREKTCFMLGPVQAEQQAQLQQMEKDHQEKLRQLELDFERRFSERTQQLTAELERQVHWKVAEPEPCINMSVEEKTKSFREQLEKEKRATLEKEVEDKLRPSAAAFDREARLRLEKEAEERARSSIPEIERAAKEKLEKEAEVKESAEYVLACVPAAVACFARMRTFNATDRVFCFMHSIRMQFDLGSCEELDADARKRLSAERVQFGFVLMMNGSISKMRFIDSVHRFGSEAEDAAATALTDLEQKARDKVTMVEEKVRATAASIEAEIRERLKKETEDRLKVELPAVEQEVRERMRKEAEQRELNADAHKLAFVDRAQIAPCLEAEDAAATALTDLEQKARDKVTMVVEAEGSHASQMPGSLHTCLQEKVRATAASIEAERLKKETEDRLKVELPAVEQEVRERMRKEVEQREQLRAFRSELQEQRTSSEAGKQAPEDAYIRINQCLDLSPCLNAFGGSNHAQHRPCAGDGPDLEYIQANSVEAALHSGNLSGEARRSVLPMLLQVLALFAAFVLPFLQQCCFYLGAMAPLQEELDAEIEEMLAASVVTMKPQAQAERTMDPHVGALDDASSAVLFSPRAAARNLPREEKGLWELTQLRRRQLKKQRAALLAAGKRSVELERWRYFAARFDTGLDCAGASTAQRPALAEVKSSLDTGQNGSKQVIFSMIASLWQMLACCAWLPFPRLVKALLVLASLCEAQSQVCCRAGCWCDLSLYPNIDELMHGLGYDRCLEDGPCEACDDLEMQAPHCRATGYRQRVACLRCQGDGLYLPHCQQGYKVFWASNSSFVNASLASPSAGLFMRSCTVVSVSKALRHSELESSRSEFEMRAEPEPTRPERTGRLHGLHDDGNEGLVEVLYFLAANALVLATFGCSLRRQQRRQLEKTMEGLYSCVEDGLPAHGVTSPPREKPKSREHRDIRSPSPEPSEARSIGRSIESLAGAVAKATVGSQKLKCKFLAIPSWSFHCKLSRLHLWRPGSGNTQAARNLVERWRAERRRTAGSFTGRSGASSARYTRGPPGPNLYVEMQQEAVLGRQEEATSPSHITIITSTTSGQGDFLAHHIPSTLSTLESAGLQQRDPKAEFMDMNHACMQPDDESTEKAATLCEVEGCICPGHPLKRSGHVATGSDNYRRGQTANLRYQQVSAAAEKHTAIATSVATELVQQPSVACVFTLEMGIVSLVQHEKMLGPYERRADTTCSWHLKAVIRKGPIRRALEVAYWPYERGLLDDSHMHLLRILVHRRMKEKPSLMLEWSKTRSLRDALRVEALPDMPNIRVLLNLAYEPHMSVDKWSYQLQKAERPLRTGAGLRLAEGMAAMWKMMCFLPLVLIAQAQDPLAEWLDDLKFSLKDVTQEKAGITVTASKLVCQNLQLTSIESAVAGVGMSVTLNGVGIQCSGHFDYHGLAIVSGSGDLNAVVKSSPASTATVVLQGGSFDQNVPWAVNAASCTADIDFKITFSGSIIYSIVNLFSTPISMLIRKQAIQQACDQLKQVAAGPLSKKLAAFNHLMLPPGSTTLTNLLLESSALENAEKVDEGLKVTFESVADDMLAASGPTLSGTPPDRLDSPDRAAHASLRFRRLAQGEATVDWTRDPSVSWMSWLLDDVIGPEKMDQALRWAWKGAQSVAIPGPVTPIATSTIQQPDAGLELKVEAFLKQAVIEGADGMSAFTPVQARGPNDLRFKVSWGTPDRPAFGLGVDVHVKVEAIDLATKQPQASVEQEMSLHLALLKPSLDVTGEVLVLESEWPGQHTLAQFLVAPHACLTSVFKSAPSVKKLQVQFAGLAAPLSFQAKTVGALEASLAALLNNGVALFNKVYEPLLPGAIERFAGSDALMNQLNAKLKVQMKPEHCMSPSMASQHARQTIPQYYSNWPPIFDNYLRKWIDNFFDGMIAHNTTVLDQGLSDMPKLPLPLDARFSLKELLATGLDQVSKLRVLVPSEQHTSWLGMSAVAKCPSPQAPWRPTVSVSGNVDAGNFKGNGSIIMEMPCGAADAQLAAELDLWALLDMQLPPSMTCALLSPLSHLDIETVNATWTGNGKLIVKPTEGPAQEPLQQLCNLHPRLCELGVKFREYVSTTAGATRLYHLARDTVLAKCTDVPKLSAPQPLDSLPKDALGYSYVSPDSTTLWLASVLITLALSCTYSFCAQLGKMLRSDDSCEMMPTTPMPLATVCWFGSARSQASILPKTATVVTSTLMAAGLVARILACFWLPFAAAGVEVSQASGATVFKDDALLEYTFFGIGVQFGVGGSLYCEVLWFFMSLVSSLSAHVILVLVWLTPFLAKQRRQLLLIALVLARFPLSEMETTGNTAMALSGDVRMPLGMTQTLGLGLQAGAYASWFSSVCTLLANLLLLKLLPRPIKEKDWAAGKAPLQVTVLQGLASCALIAGLYMWCLCDFMEAVTGGIAGALIDPASFSAASLGATDIRLRIMVSVTAFGCPILHIIAFLLGVSGKAPSVARGLAGFAATFCLLDLFAIGFFVTFIEGVNGFASSAIRSMAPAICEVAKEAVGEDCLSMQINIVPLGAIGLLLAAGAWNVLVGVQVLGIGQGKPAGGASCVSRQAASGYSKYFNSKVMPLASHRGSLCGDEGQGWLCMSLALDYSATHGRDYASKDFRCFALRFGPVDCCAANRLTEPANRQAGSDGGSTVDRRCFCLLCQCKCELQDGTCANFHWGITFEGSWQRFARELKYAGVQVGPIDTTVTYFHALANTMQGAQLFTRSAIELPKDPAGFQKALDEMDPAQRHAALERMGLSAGLRPPPRPLKTSEARKLMRSILQTLRLISAELSEAWELHAARSYEERLKATVPYLEDLLSPTMQQFGFSTGWSGSFGEVVRAVSAVSNRTGCPKIAAMLDEMDSLLTGQRHDRFGQGLADQWLSLATAECQNVDCCIKEKEVDFGMRLKGKALSVSSLYGAADGFTEEEQQAVKDFRAAARSCYAKLGKKARSLLVDVGDQVFASSNDRDEEKQHEEEVEAMNSFWESATKASVSADSLEGAFNLKAGTWLGNGKWGWVMMAPRKGSDKQAVLKLSDVHHADVTAKEWVYGSKMGKGHNNIVSYEDVFLYSDDNGVMKKCLLDGYAAGKLKSDIQRKSFPTHYVCMTIEKMNCGSVQHWLDKEMLSPEGMIVILQEVAAALAYMHENGITHNDMKPENIFLHSKGRYINSKLGDLGLAQKSKKTSSDVTRYGMTGFSMATGEHYGTRHFAKDKISTFVSEVDACVSGCGLTGKLGDALQDLPRILDQVLSEKVTMKQVRDWRSLQGFEFLDDGAASGIKRSSSETFSSFKVPEEKPTPTTPSSGYPSGGYGSRAAERRTSVEKSRIEAGNLGHSRVADLLTSVDRARYVSNLDTSKGQGEGFTITALVGSKAAIDDGQQVAKWKVRLQIMGELWLYCFLRNHTNENFFYTRGYMDIIDDMNGRGLGASDVFVALLSQNRDLVRKVKPETVTRFLKFIRILGPLDTWLHFLKALCDPQNGGALSDKQQLVLSKIAFPGLLAPHQEKVAVKQNREELMIALALEGPIGKPLARPGKAGKVDPKECLGAPLLTHGIHDVAISWAHPSAWEVGKVLYHGPEQLNLPILRTNGGRKWVSLAQIAWVLQPKDLCQEVTGQSWATVLQTEEKAVSSDWQHAAVMGKPHKSRDAGNPFDVSRIDLLRLLARYFQAQLQLVASLAKDRQMNSVMALQEEYSYQTCLSGAADSRLPASIRASFYDLLMALWVDRHPHYQVVVPRLMRSARPGQDFQDEACTSSSNELLSNSHECPESRSLGVDSGVPSLDQLSKVEPETRQEVTALRSPQEESSSSSFLSRHSRSDKSLHASDDRQEQDGDFQQLPSTCTGGVLRLAGKYKVTREVKFDEDCDVQGDSAELQLLRRTFFKGNLRFSGALTISSARSFLGACVTVGGNCTVDKSAKLVIEGCHNEDSTVATDSDSPKKKRAFNRKKSRRTKPNKENGGGLNVLGALQVLGNLSFRNCHTTSVGGAAYVGGPILQQAGVLAVANCSARSLGGAFFAQDGFHLFGGSVHIYNATAGTGGGAIFVKKHFSQSGGTLLVQKSGLLMFKVKGQANAGAGGAIAAGVYDQREPSMFNQSGGLVQIEHSWVYRGAGGGAIFTHAFYKSGGSLVFKNCSAWKGDGGAIYVKHSFNMWDGRLHAEDCTAKVHGGGLSSHGNITIWGGELSFERCATKRLGVNKFKTRNGDALQVQPGWNSGGAIRVRQSFTQSGGTVQIAGCSSTRQGGALAADNPNATVTLAGGNLSINGCAAPTGGGIYAERFRQTSGVLTLRDCFGQKGGGIYVARGVQQHSGVMSLQGCTAELFGGGIFVNSGGFHSQSWLNIQSCLVVNGNGGGLHVNEGNFSSSGPATFTDCAADHGDGGGIYVHGNLTMTGAASFKACSAAYSGGGCYVRGSVQMANGTFERCRAVGGGGLWANGSINIASITYLGEPQPPRGSDSFVKNRQKQQMVFGFVNCPQGSGRRVSTREMGCYECPPGRTHLSANGNDPCVDCPEEATHNCTPTQLTLLPGFMAQMDDPNDLSRVYRCPNEKACPGGIIEAAESLGQLPKIVQPMCKHGFEGLGCLQCNDSTHARSDGSVLQCVECPHSSRQVALHVAFYMGKDALLFASAALSVLNVQSSKPSSGVLINQLMAFAAVSGSIMSGVMQTQSFRTMQQGAQEWLSALGMAVDMADGTSGSATMSLECIAGHFGFRKSLLHAHVLSSLTPLVLIVFLSIRRDPWLAMVVGTNVFLPGFVAFFGKYLVMLRLRPEGQFGGELRYEFLPPILHRSATEVIAAVLLAISACFALAMYGWVHAVQRGKEEPPVHVAYLMLPYKPEFAFWEVERLARKMLLMLVSSMLPSAVSPALQMEGIALVLICSLGLYAIFRPYKADAWNLAEMSLLLVALAIAGLTTCLLANDLHWAHSQSTQLVLIYLICSLAAGISIGMSVLIVLALLSERRERRNQQGARDITAIYRNVGWLAMSAFGSLDLATSVRCEPLPRAAAFSECSECFGLARSLVDNRLRARLAVFGQRFQRSSEKYFQKYRFAMQVAPQETVVLERSAAVHGYSFRAVGLGEPFTGVGMKLILYDKALTEMVGREIPPNEPVLLLDAWDTIILGPAEEFAEKLRASNILDSGAVLCGADRICAPDYKMAPKMERHFPDIRTPWKYPNSGCMVGTAAAMRAFIHGLVHGTDGGSYTDQDDDQLRVQEFLLGWQEQGIRYPFQLDTDCFIFQNMGEQECGWEFELAPPQAPRIRNMTTGHRPLVAHGCGGHGRWFLSDIYRELELLDFLEVSPDDLAGMPYAGLVPPGEEMKEEYWVDQPPWDFPFQAFEVIRGVAIREEQEENEKNKSRGKEAKPDCWSAEHARSLPEEVLSFYSFRTTEKLEGLVQAVCHYLTAGPKVEHQVHSQEDDNKLTLAAVQTLQFLLRFGFMRSFETCAQLQPALLRLLDGSPRLRPCRFFGRGMCCEDSLWYAWRRAGTDFLEPPEASGH</sequence>
<organism evidence="4 5">
    <name type="scientific">Symbiodinium natans</name>
    <dbReference type="NCBI Taxonomy" id="878477"/>
    <lineage>
        <taxon>Eukaryota</taxon>
        <taxon>Sar</taxon>
        <taxon>Alveolata</taxon>
        <taxon>Dinophyceae</taxon>
        <taxon>Suessiales</taxon>
        <taxon>Symbiodiniaceae</taxon>
        <taxon>Symbiodinium</taxon>
    </lineage>
</organism>
<dbReference type="Gene3D" id="1.10.510.10">
    <property type="entry name" value="Transferase(Phosphotransferase) domain 1"/>
    <property type="match status" value="1"/>
</dbReference>
<feature type="compositionally biased region" description="Basic and acidic residues" evidence="1">
    <location>
        <begin position="4578"/>
        <end position="4593"/>
    </location>
</feature>
<evidence type="ECO:0000313" key="4">
    <source>
        <dbReference type="EMBL" id="CAE7602402.1"/>
    </source>
</evidence>
<feature type="region of interest" description="Disordered" evidence="1">
    <location>
        <begin position="1595"/>
        <end position="1618"/>
    </location>
</feature>
<dbReference type="PROSITE" id="PS50011">
    <property type="entry name" value="PROTEIN_KINASE_DOM"/>
    <property type="match status" value="1"/>
</dbReference>
<dbReference type="CDD" id="cd22997">
    <property type="entry name" value="GT_LH"/>
    <property type="match status" value="1"/>
</dbReference>
<feature type="compositionally biased region" description="Basic and acidic residues" evidence="1">
    <location>
        <begin position="4079"/>
        <end position="4091"/>
    </location>
</feature>
<dbReference type="InterPro" id="IPR017943">
    <property type="entry name" value="Bactericidal_perm-incr_a/b_dom"/>
</dbReference>
<feature type="compositionally biased region" description="Basic and acidic residues" evidence="1">
    <location>
        <begin position="1681"/>
        <end position="1694"/>
    </location>
</feature>
<comment type="caution">
    <text evidence="4">The sequence shown here is derived from an EMBL/GenBank/DDBJ whole genome shotgun (WGS) entry which is preliminary data.</text>
</comment>
<gene>
    <name evidence="4" type="ORF">SNAT2548_LOCUS34261</name>
</gene>
<feature type="transmembrane region" description="Helical" evidence="2">
    <location>
        <begin position="5690"/>
        <end position="5716"/>
    </location>
</feature>
<dbReference type="GO" id="GO:0004672">
    <property type="term" value="F:protein kinase activity"/>
    <property type="evidence" value="ECO:0007669"/>
    <property type="project" value="InterPro"/>
</dbReference>
<name>A0A812UW99_9DINO</name>
<dbReference type="Gene3D" id="3.15.10.10">
    <property type="entry name" value="Bactericidal permeability-increasing protein, domain 1"/>
    <property type="match status" value="1"/>
</dbReference>
<feature type="transmembrane region" description="Helical" evidence="2">
    <location>
        <begin position="5626"/>
        <end position="5646"/>
    </location>
</feature>
<dbReference type="Pfam" id="PF00069">
    <property type="entry name" value="Pkinase"/>
    <property type="match status" value="1"/>
</dbReference>
<accession>A0A812UW99</accession>
<feature type="region of interest" description="Disordered" evidence="1">
    <location>
        <begin position="1773"/>
        <end position="1795"/>
    </location>
</feature>
<dbReference type="InterPro" id="IPR011009">
    <property type="entry name" value="Kinase-like_dom_sf"/>
</dbReference>
<dbReference type="SUPFAM" id="SSF51126">
    <property type="entry name" value="Pectin lyase-like"/>
    <property type="match status" value="1"/>
</dbReference>
<dbReference type="SMART" id="SM00710">
    <property type="entry name" value="PbH1"/>
    <property type="match status" value="10"/>
</dbReference>
<feature type="domain" description="Protein kinase" evidence="3">
    <location>
        <begin position="3770"/>
        <end position="4073"/>
    </location>
</feature>
<feature type="compositionally biased region" description="Low complexity" evidence="1">
    <location>
        <begin position="4517"/>
        <end position="4527"/>
    </location>
</feature>
<evidence type="ECO:0000313" key="5">
    <source>
        <dbReference type="Proteomes" id="UP000604046"/>
    </source>
</evidence>
<feature type="transmembrane region" description="Helical" evidence="2">
    <location>
        <begin position="5658"/>
        <end position="5678"/>
    </location>
</feature>
<dbReference type="Proteomes" id="UP000604046">
    <property type="component" value="Unassembled WGS sequence"/>
</dbReference>
<feature type="transmembrane region" description="Helical" evidence="2">
    <location>
        <begin position="3231"/>
        <end position="3253"/>
    </location>
</feature>
<feature type="region of interest" description="Disordered" evidence="1">
    <location>
        <begin position="1672"/>
        <end position="1706"/>
    </location>
</feature>
<feature type="compositionally biased region" description="Polar residues" evidence="1">
    <location>
        <begin position="1775"/>
        <end position="1787"/>
    </location>
</feature>
<dbReference type="SMART" id="SM00220">
    <property type="entry name" value="S_TKc"/>
    <property type="match status" value="1"/>
</dbReference>
<feature type="region of interest" description="Disordered" evidence="1">
    <location>
        <begin position="494"/>
        <end position="521"/>
    </location>
</feature>
<feature type="transmembrane region" description="Helical" evidence="2">
    <location>
        <begin position="3103"/>
        <end position="3123"/>
    </location>
</feature>
<dbReference type="GO" id="GO:0005524">
    <property type="term" value="F:ATP binding"/>
    <property type="evidence" value="ECO:0007669"/>
    <property type="project" value="InterPro"/>
</dbReference>
<dbReference type="Pfam" id="PF25342">
    <property type="entry name" value="GT_PLOD"/>
    <property type="match status" value="1"/>
</dbReference>
<dbReference type="InterPro" id="IPR011050">
    <property type="entry name" value="Pectin_lyase_fold/virulence"/>
</dbReference>
<dbReference type="EMBL" id="CAJNDS010002801">
    <property type="protein sequence ID" value="CAE7602402.1"/>
    <property type="molecule type" value="Genomic_DNA"/>
</dbReference>
<feature type="region of interest" description="Disordered" evidence="1">
    <location>
        <begin position="371"/>
        <end position="408"/>
    </location>
</feature>
<feature type="region of interest" description="Disordered" evidence="1">
    <location>
        <begin position="4509"/>
        <end position="4600"/>
    </location>
</feature>
<keyword evidence="2" id="KW-0812">Transmembrane</keyword>
<reference evidence="4" key="1">
    <citation type="submission" date="2021-02" db="EMBL/GenBank/DDBJ databases">
        <authorList>
            <person name="Dougan E. K."/>
            <person name="Rhodes N."/>
            <person name="Thang M."/>
            <person name="Chan C."/>
        </authorList>
    </citation>
    <scope>NUCLEOTIDE SEQUENCE</scope>
</reference>
<feature type="compositionally biased region" description="Basic and acidic residues" evidence="1">
    <location>
        <begin position="374"/>
        <end position="403"/>
    </location>
</feature>
<dbReference type="PROSITE" id="PS00108">
    <property type="entry name" value="PROTEIN_KINASE_ST"/>
    <property type="match status" value="1"/>
</dbReference>
<feature type="transmembrane region" description="Helical" evidence="2">
    <location>
        <begin position="3199"/>
        <end position="3219"/>
    </location>
</feature>
<feature type="transmembrane region" description="Helical" evidence="2">
    <location>
        <begin position="5501"/>
        <end position="5523"/>
    </location>
</feature>
<feature type="transmembrane region" description="Helical" evidence="2">
    <location>
        <begin position="2897"/>
        <end position="2915"/>
    </location>
</feature>
<evidence type="ECO:0000259" key="3">
    <source>
        <dbReference type="PROSITE" id="PS50011"/>
    </source>
</evidence>
<feature type="transmembrane region" description="Helical" evidence="2">
    <location>
        <begin position="3144"/>
        <end position="3162"/>
    </location>
</feature>
<feature type="compositionally biased region" description="Basic residues" evidence="1">
    <location>
        <begin position="4701"/>
        <end position="4715"/>
    </location>
</feature>